<accession>A0A1I8AET4</accession>
<protein>
    <submittedName>
        <fullName evidence="3">Chaperone protein DnaK</fullName>
    </submittedName>
</protein>
<evidence type="ECO:0000313" key="2">
    <source>
        <dbReference type="Proteomes" id="UP000095287"/>
    </source>
</evidence>
<feature type="compositionally biased region" description="Basic and acidic residues" evidence="1">
    <location>
        <begin position="205"/>
        <end position="220"/>
    </location>
</feature>
<evidence type="ECO:0000313" key="3">
    <source>
        <dbReference type="WBParaSite" id="L893_g4721.t1"/>
    </source>
</evidence>
<evidence type="ECO:0000256" key="1">
    <source>
        <dbReference type="SAM" id="MobiDB-lite"/>
    </source>
</evidence>
<feature type="region of interest" description="Disordered" evidence="1">
    <location>
        <begin position="194"/>
        <end position="220"/>
    </location>
</feature>
<organism evidence="2 3">
    <name type="scientific">Steinernema glaseri</name>
    <dbReference type="NCBI Taxonomy" id="37863"/>
    <lineage>
        <taxon>Eukaryota</taxon>
        <taxon>Metazoa</taxon>
        <taxon>Ecdysozoa</taxon>
        <taxon>Nematoda</taxon>
        <taxon>Chromadorea</taxon>
        <taxon>Rhabditida</taxon>
        <taxon>Tylenchina</taxon>
        <taxon>Panagrolaimomorpha</taxon>
        <taxon>Strongyloidoidea</taxon>
        <taxon>Steinernematidae</taxon>
        <taxon>Steinernema</taxon>
    </lineage>
</organism>
<reference evidence="3" key="1">
    <citation type="submission" date="2016-11" db="UniProtKB">
        <authorList>
            <consortium name="WormBaseParasite"/>
        </authorList>
    </citation>
    <scope>IDENTIFICATION</scope>
</reference>
<name>A0A1I8AET4_9BILA</name>
<dbReference type="WBParaSite" id="L893_g4721.t1">
    <property type="protein sequence ID" value="L893_g4721.t1"/>
    <property type="gene ID" value="L893_g4721"/>
</dbReference>
<dbReference type="AlphaFoldDB" id="A0A1I8AET4"/>
<sequence length="245" mass="26067">AGFDIAHQHRTAAGLLLDIAGKALGQLQVLVQVGGQSTQLRVTAAQALHAVIGACVGLTHRVQAFGAALAHHGQAVLAQVAQGVVEGGKVATDVAGVVLALGIGLDAAYVLLGGLQLAKLLHVALHVFQHVLQLLPGHCVVQALEVLLDQRHQGAVRGVQLRRKVFIAVVFIRQARGANVIGVVEHVIDRHQPIGTGGQGVEAANADHGEERHQQHDTRETEGQLHFHRYVFHLECSWVDGQWLT</sequence>
<proteinExistence type="predicted"/>
<dbReference type="Proteomes" id="UP000095287">
    <property type="component" value="Unplaced"/>
</dbReference>
<keyword evidence="2" id="KW-1185">Reference proteome</keyword>